<accession>A0A0D9NHQ5</accession>
<reference evidence="2" key="1">
    <citation type="journal article" date="2014" name="BMC Genomics">
        <title>The genome sequence of the biocontrol fungus Metarhizium anisopliae and comparative genomics of Metarhizium species.</title>
        <authorList>
            <person name="Pattemore J.A."/>
            <person name="Hane J.K."/>
            <person name="Williams A.H."/>
            <person name="Wilson B.A."/>
            <person name="Stodart B.J."/>
            <person name="Ash G.J."/>
        </authorList>
    </citation>
    <scope>NUCLEOTIDE SEQUENCE [LARGE SCALE GENOMIC DNA]</scope>
    <source>
        <strain evidence="2">BRIP 53293</strain>
    </source>
</reference>
<dbReference type="Proteomes" id="UP000054544">
    <property type="component" value="Unassembled WGS sequence"/>
</dbReference>
<dbReference type="PROSITE" id="PS51257">
    <property type="entry name" value="PROKAR_LIPOPROTEIN"/>
    <property type="match status" value="1"/>
</dbReference>
<keyword evidence="2" id="KW-1185">Reference proteome</keyword>
<proteinExistence type="predicted"/>
<organism evidence="1 2">
    <name type="scientific">Metarhizium anisopliae BRIP 53293</name>
    <dbReference type="NCBI Taxonomy" id="1291518"/>
    <lineage>
        <taxon>Eukaryota</taxon>
        <taxon>Fungi</taxon>
        <taxon>Dikarya</taxon>
        <taxon>Ascomycota</taxon>
        <taxon>Pezizomycotina</taxon>
        <taxon>Sordariomycetes</taxon>
        <taxon>Hypocreomycetidae</taxon>
        <taxon>Hypocreales</taxon>
        <taxon>Clavicipitaceae</taxon>
        <taxon>Metarhizium</taxon>
    </lineage>
</organism>
<evidence type="ECO:0000313" key="2">
    <source>
        <dbReference type="Proteomes" id="UP000054544"/>
    </source>
</evidence>
<evidence type="ECO:0000313" key="1">
    <source>
        <dbReference type="EMBL" id="KJK73471.1"/>
    </source>
</evidence>
<gene>
    <name evidence="1" type="ORF">H634G_11296</name>
</gene>
<dbReference type="Gene3D" id="1.10.472.10">
    <property type="entry name" value="Cyclin-like"/>
    <property type="match status" value="1"/>
</dbReference>
<dbReference type="EMBL" id="KE384827">
    <property type="protein sequence ID" value="KJK73471.1"/>
    <property type="molecule type" value="Genomic_DNA"/>
</dbReference>
<name>A0A0D9NHQ5_METAN</name>
<sequence length="111" mass="12803">MPHRMFLGCLILTTKYLLDEPPTSSLWVQCLMLSCNNLFLTEEGVLALELDILKECKWRADIHEHDLLSELGLFMEFMKVAVEAGTSKVDCDLDKAMVHEEEKRTPKENFD</sequence>
<protein>
    <recommendedName>
        <fullName evidence="3">Cyclin N-terminal domain-containing protein</fullName>
    </recommendedName>
</protein>
<dbReference type="AlphaFoldDB" id="A0A0D9NHQ5"/>
<evidence type="ECO:0008006" key="3">
    <source>
        <dbReference type="Google" id="ProtNLM"/>
    </source>
</evidence>